<evidence type="ECO:0000313" key="2">
    <source>
        <dbReference type="EMBL" id="MCK9687935.1"/>
    </source>
</evidence>
<proteinExistence type="predicted"/>
<comment type="caution">
    <text evidence="2">The sequence shown here is derived from an EMBL/GenBank/DDBJ whole genome shotgun (WGS) entry which is preliminary data.</text>
</comment>
<sequence>MEIEKYEAIGQRGEACIIVLRNVTLPNGQTAPAYSLATGERLRPTGVDGEFETLSGSRTFRLRGKTAERPGEAGPSSLD</sequence>
<accession>A0A9X2C3Q7</accession>
<dbReference type="AlphaFoldDB" id="A0A9X2C3Q7"/>
<dbReference type="Proteomes" id="UP001139353">
    <property type="component" value="Unassembled WGS sequence"/>
</dbReference>
<feature type="region of interest" description="Disordered" evidence="1">
    <location>
        <begin position="47"/>
        <end position="79"/>
    </location>
</feature>
<evidence type="ECO:0000313" key="3">
    <source>
        <dbReference type="Proteomes" id="UP001139353"/>
    </source>
</evidence>
<gene>
    <name evidence="2" type="ORF">LPC04_19700</name>
</gene>
<evidence type="ECO:0000256" key="1">
    <source>
        <dbReference type="SAM" id="MobiDB-lite"/>
    </source>
</evidence>
<name>A0A9X2C3Q7_9BURK</name>
<keyword evidence="3" id="KW-1185">Reference proteome</keyword>
<organism evidence="2 3">
    <name type="scientific">Scleromatobacter humisilvae</name>
    <dbReference type="NCBI Taxonomy" id="2897159"/>
    <lineage>
        <taxon>Bacteria</taxon>
        <taxon>Pseudomonadati</taxon>
        <taxon>Pseudomonadota</taxon>
        <taxon>Betaproteobacteria</taxon>
        <taxon>Burkholderiales</taxon>
        <taxon>Sphaerotilaceae</taxon>
        <taxon>Scleromatobacter</taxon>
    </lineage>
</organism>
<reference evidence="2" key="1">
    <citation type="submission" date="2021-11" db="EMBL/GenBank/DDBJ databases">
        <title>BS-T2-15 a new species belonging to the Comamonadaceae family isolated from the soil of a French oak forest.</title>
        <authorList>
            <person name="Mieszkin S."/>
            <person name="Alain K."/>
        </authorList>
    </citation>
    <scope>NUCLEOTIDE SEQUENCE</scope>
    <source>
        <strain evidence="2">BS-T2-15</strain>
    </source>
</reference>
<dbReference type="EMBL" id="JAJLJH010000006">
    <property type="protein sequence ID" value="MCK9687935.1"/>
    <property type="molecule type" value="Genomic_DNA"/>
</dbReference>
<protein>
    <submittedName>
        <fullName evidence="2">Uncharacterized protein</fullName>
    </submittedName>
</protein>
<dbReference type="RefSeq" id="WP_275683978.1">
    <property type="nucleotide sequence ID" value="NZ_JAJLJH010000006.1"/>
</dbReference>